<evidence type="ECO:0000313" key="3">
    <source>
        <dbReference type="Proteomes" id="UP001281731"/>
    </source>
</evidence>
<dbReference type="Pfam" id="PF13280">
    <property type="entry name" value="WYL"/>
    <property type="match status" value="1"/>
</dbReference>
<name>A0AAW9HS91_9ACTO</name>
<sequence>MAKTRNRGKITERHLSLLSFIRRGNGVTLADMYSQIPAYRDNNLSESTLERDIFALRQAGYPIRTTGKYTYVYDETAPLWAHVNRADASVLRSALSLVHKKDALHDAVVQGGKKLLSFVGEGTDAPLPLYTAYRSPEGSKYAPIIARALQAGKRVQYAYRGSASVPSVYCLEPWHISSFLDSFYVTGMAVKVGASVPDSQQPSQAWELRTFKLSRMADLVVLEEDTCFPRRDVTLPIFQTEYADIAIAPGTCAPLRTRGVALSTTDENAATAVPLGTRGVSTHNVDVTTGWPVYRFSPVTLAHLWQNLMLYGDDVRLVAPNELREQWHSRLASLYACVSGRQGNPQLVGFEPQSAQSPEV</sequence>
<dbReference type="InterPro" id="IPR026881">
    <property type="entry name" value="WYL_dom"/>
</dbReference>
<dbReference type="EMBL" id="JAWNGC010000002">
    <property type="protein sequence ID" value="MDY5154528.1"/>
    <property type="molecule type" value="Genomic_DNA"/>
</dbReference>
<dbReference type="Proteomes" id="UP001281731">
    <property type="component" value="Unassembled WGS sequence"/>
</dbReference>
<dbReference type="PROSITE" id="PS52050">
    <property type="entry name" value="WYL"/>
    <property type="match status" value="1"/>
</dbReference>
<reference evidence="2" key="1">
    <citation type="submission" date="2023-10" db="EMBL/GenBank/DDBJ databases">
        <title>Whole Genome based description of the genera Actinobaculum and Actinotignum reveals a complex phylogenetic relationship within the species included in the genus Actinotignum.</title>
        <authorList>
            <person name="Jensen C.S."/>
            <person name="Dargis R."/>
            <person name="Kemp M."/>
            <person name="Christensen J.J."/>
        </authorList>
    </citation>
    <scope>NUCLEOTIDE SEQUENCE</scope>
    <source>
        <strain evidence="2">SLA_B511</strain>
    </source>
</reference>
<accession>A0AAW9HS91</accession>
<evidence type="ECO:0000259" key="1">
    <source>
        <dbReference type="Pfam" id="PF13280"/>
    </source>
</evidence>
<dbReference type="AlphaFoldDB" id="A0AAW9HS91"/>
<organism evidence="2 3">
    <name type="scientific">Actinotignum urinale</name>
    <dbReference type="NCBI Taxonomy" id="190146"/>
    <lineage>
        <taxon>Bacteria</taxon>
        <taxon>Bacillati</taxon>
        <taxon>Actinomycetota</taxon>
        <taxon>Actinomycetes</taxon>
        <taxon>Actinomycetales</taxon>
        <taxon>Actinomycetaceae</taxon>
        <taxon>Actinotignum</taxon>
    </lineage>
</organism>
<proteinExistence type="predicted"/>
<gene>
    <name evidence="2" type="ORF">R6G80_02150</name>
</gene>
<dbReference type="PANTHER" id="PTHR34580:SF1">
    <property type="entry name" value="PROTEIN PAFC"/>
    <property type="match status" value="1"/>
</dbReference>
<dbReference type="PANTHER" id="PTHR34580">
    <property type="match status" value="1"/>
</dbReference>
<protein>
    <submittedName>
        <fullName evidence="2">WYL domain-containing protein</fullName>
    </submittedName>
</protein>
<dbReference type="RefSeq" id="WP_320756322.1">
    <property type="nucleotide sequence ID" value="NZ_JAWNGC010000002.1"/>
</dbReference>
<evidence type="ECO:0000313" key="2">
    <source>
        <dbReference type="EMBL" id="MDY5154528.1"/>
    </source>
</evidence>
<comment type="caution">
    <text evidence="2">The sequence shown here is derived from an EMBL/GenBank/DDBJ whole genome shotgun (WGS) entry which is preliminary data.</text>
</comment>
<feature type="domain" description="WYL" evidence="1">
    <location>
        <begin position="144"/>
        <end position="220"/>
    </location>
</feature>
<dbReference type="InterPro" id="IPR051534">
    <property type="entry name" value="CBASS_pafABC_assoc_protein"/>
</dbReference>